<feature type="domain" description="Formamidopyrimidine-DNA glycosylase catalytic" evidence="16">
    <location>
        <begin position="2"/>
        <end position="93"/>
    </location>
</feature>
<evidence type="ECO:0000259" key="15">
    <source>
        <dbReference type="PROSITE" id="PS51066"/>
    </source>
</evidence>
<evidence type="ECO:0000256" key="12">
    <source>
        <dbReference type="ARBA" id="ARBA00023268"/>
    </source>
</evidence>
<dbReference type="InterPro" id="IPR035937">
    <property type="entry name" value="FPG_N"/>
</dbReference>
<dbReference type="SUPFAM" id="SSF46946">
    <property type="entry name" value="S13-like H2TH domain"/>
    <property type="match status" value="1"/>
</dbReference>
<dbReference type="STRING" id="1194090.SAMN05443144_10165"/>
<dbReference type="Pfam" id="PF06831">
    <property type="entry name" value="H2TH"/>
    <property type="match status" value="1"/>
</dbReference>
<keyword evidence="5" id="KW-0227">DNA damage</keyword>
<keyword evidence="8" id="KW-0862">Zinc</keyword>
<evidence type="ECO:0000256" key="4">
    <source>
        <dbReference type="ARBA" id="ARBA00022723"/>
    </source>
</evidence>
<sequence>MPEGPEIWRTADSLSYALNDKPITGLHFAFDTLKEFEAELKGKQVENVEARGKAILTFFEGDRVMYSHNQLYGKWMLRENGKQPDTNRKLRVAIHNKDHSAYLYSASQIEMLRPEEVPEHSYIKKLGPDVLHPDTSYEAILDQYRGEAFQNRKLTTLLLDQGFVSGIGNYLRSEIMFYAGVDPHNKLRDYSADEKEALASATVKLSRRSYETGGVTNDPSIVEALKREGAGRRDQRFFVYKRTDNRCHKCGAVIREEKTGGRKIYYCPDCQLEE</sequence>
<evidence type="ECO:0000256" key="11">
    <source>
        <dbReference type="ARBA" id="ARBA00023239"/>
    </source>
</evidence>
<accession>A0A1M4SLB5</accession>
<evidence type="ECO:0000256" key="10">
    <source>
        <dbReference type="ARBA" id="ARBA00023204"/>
    </source>
</evidence>
<evidence type="ECO:0000256" key="7">
    <source>
        <dbReference type="ARBA" id="ARBA00022801"/>
    </source>
</evidence>
<keyword evidence="6 14" id="KW-0863">Zinc-finger</keyword>
<dbReference type="PROSITE" id="PS51066">
    <property type="entry name" value="ZF_FPG_2"/>
    <property type="match status" value="1"/>
</dbReference>
<keyword evidence="7" id="KW-0378">Hydrolase</keyword>
<dbReference type="Proteomes" id="UP000184041">
    <property type="component" value="Unassembled WGS sequence"/>
</dbReference>
<proteinExistence type="inferred from homology"/>
<dbReference type="GO" id="GO:0006284">
    <property type="term" value="P:base-excision repair"/>
    <property type="evidence" value="ECO:0007669"/>
    <property type="project" value="InterPro"/>
</dbReference>
<dbReference type="InterPro" id="IPR000214">
    <property type="entry name" value="Znf_DNA_glyclase/AP_lyase"/>
</dbReference>
<dbReference type="GO" id="GO:0008270">
    <property type="term" value="F:zinc ion binding"/>
    <property type="evidence" value="ECO:0007669"/>
    <property type="project" value="UniProtKB-KW"/>
</dbReference>
<evidence type="ECO:0000256" key="5">
    <source>
        <dbReference type="ARBA" id="ARBA00022763"/>
    </source>
</evidence>
<dbReference type="InterPro" id="IPR015886">
    <property type="entry name" value="H2TH_FPG"/>
</dbReference>
<comment type="similarity">
    <text evidence="2">Belongs to the FPG family.</text>
</comment>
<dbReference type="PROSITE" id="PS51068">
    <property type="entry name" value="FPG_CAT"/>
    <property type="match status" value="1"/>
</dbReference>
<comment type="cofactor">
    <cofactor evidence="1">
        <name>Zn(2+)</name>
        <dbReference type="ChEBI" id="CHEBI:29105"/>
    </cofactor>
</comment>
<dbReference type="SUPFAM" id="SSF57716">
    <property type="entry name" value="Glucocorticoid receptor-like (DNA-binding domain)"/>
    <property type="match status" value="1"/>
</dbReference>
<keyword evidence="17" id="KW-0540">Nuclease</keyword>
<dbReference type="EC" id="4.2.99.18" evidence="3"/>
<keyword evidence="4" id="KW-0479">Metal-binding</keyword>
<dbReference type="InterPro" id="IPR010979">
    <property type="entry name" value="Ribosomal_uS13-like_H2TH"/>
</dbReference>
<organism evidence="17 18">
    <name type="scientific">Fodinibius roseus</name>
    <dbReference type="NCBI Taxonomy" id="1194090"/>
    <lineage>
        <taxon>Bacteria</taxon>
        <taxon>Pseudomonadati</taxon>
        <taxon>Balneolota</taxon>
        <taxon>Balneolia</taxon>
        <taxon>Balneolales</taxon>
        <taxon>Balneolaceae</taxon>
        <taxon>Fodinibius</taxon>
    </lineage>
</organism>
<evidence type="ECO:0000259" key="16">
    <source>
        <dbReference type="PROSITE" id="PS51068"/>
    </source>
</evidence>
<evidence type="ECO:0000256" key="14">
    <source>
        <dbReference type="PROSITE-ProRule" id="PRU00391"/>
    </source>
</evidence>
<dbReference type="RefSeq" id="WP_073058826.1">
    <property type="nucleotide sequence ID" value="NZ_FQUS01000001.1"/>
</dbReference>
<dbReference type="SMART" id="SM01232">
    <property type="entry name" value="H2TH"/>
    <property type="match status" value="1"/>
</dbReference>
<dbReference type="GO" id="GO:0140078">
    <property type="term" value="F:class I DNA-(apurinic or apyrimidinic site) endonuclease activity"/>
    <property type="evidence" value="ECO:0007669"/>
    <property type="project" value="UniProtKB-EC"/>
</dbReference>
<dbReference type="GO" id="GO:0003684">
    <property type="term" value="F:damaged DNA binding"/>
    <property type="evidence" value="ECO:0007669"/>
    <property type="project" value="InterPro"/>
</dbReference>
<dbReference type="PANTHER" id="PTHR42697:SF1">
    <property type="entry name" value="ENDONUCLEASE 8"/>
    <property type="match status" value="1"/>
</dbReference>
<dbReference type="Gene3D" id="3.20.190.10">
    <property type="entry name" value="MutM-like, N-terminal"/>
    <property type="match status" value="1"/>
</dbReference>
<keyword evidence="9" id="KW-0238">DNA-binding</keyword>
<gene>
    <name evidence="17" type="ORF">SAMN05443144_10165</name>
</gene>
<dbReference type="NCBIfam" id="NF007763">
    <property type="entry name" value="PRK10445.1"/>
    <property type="match status" value="1"/>
</dbReference>
<dbReference type="SMART" id="SM00898">
    <property type="entry name" value="Fapy_DNA_glyco"/>
    <property type="match status" value="1"/>
</dbReference>
<evidence type="ECO:0000256" key="13">
    <source>
        <dbReference type="ARBA" id="ARBA00023295"/>
    </source>
</evidence>
<dbReference type="Gene3D" id="1.10.8.50">
    <property type="match status" value="1"/>
</dbReference>
<dbReference type="EMBL" id="FQUS01000001">
    <property type="protein sequence ID" value="SHE32942.1"/>
    <property type="molecule type" value="Genomic_DNA"/>
</dbReference>
<evidence type="ECO:0000256" key="1">
    <source>
        <dbReference type="ARBA" id="ARBA00001947"/>
    </source>
</evidence>
<dbReference type="OrthoDB" id="9800855at2"/>
<evidence type="ECO:0000256" key="2">
    <source>
        <dbReference type="ARBA" id="ARBA00009409"/>
    </source>
</evidence>
<dbReference type="GO" id="GO:0000703">
    <property type="term" value="F:oxidized pyrimidine nucleobase lesion DNA N-glycosylase activity"/>
    <property type="evidence" value="ECO:0007669"/>
    <property type="project" value="TreeGrafter"/>
</dbReference>
<dbReference type="InterPro" id="IPR010663">
    <property type="entry name" value="Znf_FPG/IleRS"/>
</dbReference>
<keyword evidence="13" id="KW-0326">Glycosidase</keyword>
<keyword evidence="10" id="KW-0234">DNA repair</keyword>
<dbReference type="SUPFAM" id="SSF81624">
    <property type="entry name" value="N-terminal domain of MutM-like DNA repair proteins"/>
    <property type="match status" value="1"/>
</dbReference>
<protein>
    <recommendedName>
        <fullName evidence="3">DNA-(apurinic or apyrimidinic site) lyase</fullName>
        <ecNumber evidence="3">4.2.99.18</ecNumber>
    </recommendedName>
</protein>
<dbReference type="Pfam" id="PF06827">
    <property type="entry name" value="zf-FPG_IleRS"/>
    <property type="match status" value="1"/>
</dbReference>
<feature type="domain" description="FPG-type" evidence="15">
    <location>
        <begin position="238"/>
        <end position="272"/>
    </location>
</feature>
<reference evidence="17 18" key="1">
    <citation type="submission" date="2016-11" db="EMBL/GenBank/DDBJ databases">
        <authorList>
            <person name="Jaros S."/>
            <person name="Januszkiewicz K."/>
            <person name="Wedrychowicz H."/>
        </authorList>
    </citation>
    <scope>NUCLEOTIDE SEQUENCE [LARGE SCALE GENOMIC DNA]</scope>
    <source>
        <strain evidence="17 18">DSM 21986</strain>
    </source>
</reference>
<dbReference type="AlphaFoldDB" id="A0A1M4SLB5"/>
<evidence type="ECO:0000313" key="18">
    <source>
        <dbReference type="Proteomes" id="UP000184041"/>
    </source>
</evidence>
<name>A0A1M4SLB5_9BACT</name>
<keyword evidence="17" id="KW-0255">Endonuclease</keyword>
<dbReference type="InterPro" id="IPR012319">
    <property type="entry name" value="FPG_cat"/>
</dbReference>
<evidence type="ECO:0000256" key="6">
    <source>
        <dbReference type="ARBA" id="ARBA00022771"/>
    </source>
</evidence>
<dbReference type="PANTHER" id="PTHR42697">
    <property type="entry name" value="ENDONUCLEASE 8"/>
    <property type="match status" value="1"/>
</dbReference>
<keyword evidence="11" id="KW-0456">Lyase</keyword>
<evidence type="ECO:0000256" key="8">
    <source>
        <dbReference type="ARBA" id="ARBA00022833"/>
    </source>
</evidence>
<dbReference type="Pfam" id="PF01149">
    <property type="entry name" value="Fapy_DNA_glyco"/>
    <property type="match status" value="1"/>
</dbReference>
<evidence type="ECO:0000256" key="3">
    <source>
        <dbReference type="ARBA" id="ARBA00012720"/>
    </source>
</evidence>
<evidence type="ECO:0000256" key="9">
    <source>
        <dbReference type="ARBA" id="ARBA00023125"/>
    </source>
</evidence>
<evidence type="ECO:0000313" key="17">
    <source>
        <dbReference type="EMBL" id="SHE32942.1"/>
    </source>
</evidence>
<keyword evidence="18" id="KW-1185">Reference proteome</keyword>
<keyword evidence="12" id="KW-0511">Multifunctional enzyme</keyword>